<feature type="compositionally biased region" description="Basic and acidic residues" evidence="1">
    <location>
        <begin position="497"/>
        <end position="513"/>
    </location>
</feature>
<feature type="region of interest" description="Disordered" evidence="1">
    <location>
        <begin position="490"/>
        <end position="526"/>
    </location>
</feature>
<dbReference type="Pfam" id="PF03432">
    <property type="entry name" value="Relaxase"/>
    <property type="match status" value="1"/>
</dbReference>
<feature type="domain" description="MobA/VirD2-like nuclease" evidence="2">
    <location>
        <begin position="158"/>
        <end position="207"/>
    </location>
</feature>
<reference evidence="3" key="1">
    <citation type="submission" date="2009-10" db="EMBL/GenBank/DDBJ databases">
        <title>Diversity of trophic interactions inside an arsenic-rich microbial ecosystem.</title>
        <authorList>
            <person name="Bertin P.N."/>
            <person name="Heinrich-Salmeron A."/>
            <person name="Pelletier E."/>
            <person name="Goulhen-Chollet F."/>
            <person name="Arsene-Ploetze F."/>
            <person name="Gallien S."/>
            <person name="Calteau A."/>
            <person name="Vallenet D."/>
            <person name="Casiot C."/>
            <person name="Chane-Woon-Ming B."/>
            <person name="Giloteaux L."/>
            <person name="Barakat M."/>
            <person name="Bonnefoy V."/>
            <person name="Bruneel O."/>
            <person name="Chandler M."/>
            <person name="Cleiss J."/>
            <person name="Duran R."/>
            <person name="Elbaz-Poulichet F."/>
            <person name="Fonknechten N."/>
            <person name="Lauga B."/>
            <person name="Mornico D."/>
            <person name="Ortet P."/>
            <person name="Schaeffer C."/>
            <person name="Siguier P."/>
            <person name="Alexander Thil Smith A."/>
            <person name="Van Dorsselaer A."/>
            <person name="Weissenbach J."/>
            <person name="Medigue C."/>
            <person name="Le Paslier D."/>
        </authorList>
    </citation>
    <scope>NUCLEOTIDE SEQUENCE</scope>
</reference>
<feature type="region of interest" description="Disordered" evidence="1">
    <location>
        <begin position="268"/>
        <end position="292"/>
    </location>
</feature>
<evidence type="ECO:0000256" key="1">
    <source>
        <dbReference type="SAM" id="MobiDB-lite"/>
    </source>
</evidence>
<protein>
    <recommendedName>
        <fullName evidence="2">MobA/VirD2-like nuclease domain-containing protein</fullName>
    </recommendedName>
</protein>
<evidence type="ECO:0000313" key="3">
    <source>
        <dbReference type="EMBL" id="CBI04946.1"/>
    </source>
</evidence>
<proteinExistence type="predicted"/>
<accession>E6QCM0</accession>
<dbReference type="EMBL" id="CABP01000090">
    <property type="protein sequence ID" value="CBI04946.1"/>
    <property type="molecule type" value="Genomic_DNA"/>
</dbReference>
<evidence type="ECO:0000259" key="2">
    <source>
        <dbReference type="Pfam" id="PF03432"/>
    </source>
</evidence>
<gene>
    <name evidence="3" type="ORF">CARN5_1576</name>
</gene>
<organism evidence="3">
    <name type="scientific">mine drainage metagenome</name>
    <dbReference type="NCBI Taxonomy" id="410659"/>
    <lineage>
        <taxon>unclassified sequences</taxon>
        <taxon>metagenomes</taxon>
        <taxon>ecological metagenomes</taxon>
    </lineage>
</organism>
<dbReference type="InterPro" id="IPR005094">
    <property type="entry name" value="Endonuclease_MobA/VirD2"/>
</dbReference>
<feature type="compositionally biased region" description="Basic residues" evidence="1">
    <location>
        <begin position="43"/>
        <end position="52"/>
    </location>
</feature>
<sequence>MKPRTPPGQTRSGRFLSSTETLDDQLSPDGSPRGNHRAVASRVHNKVHRVRGKQGSGAARALIRRLLPHAGSNFYKAPSSRGPALQHAGRRCTVKVSYVRSKGPDQWQAHGKYLSREGAQQDGEKGQGFDRNSDSVNLSSLLSSWQEENDPHLFKVILAPEDPLRPEALRDMTRRFNERIQRQIGRDYEWAAIDHHNTSHPHVHLLIRGKGKLELEPDMIRRGMRAAAQEILTESLGYRSEREIQAARERELDQRRFTALDRGILDKATSAPQGGRLQGYSLVDESPPNLLNDKERENRRLRLARLEKLVEIGVADKIGPNLWRLEPGWDKALKELQILQTRTKMLAEARALMTEPRCPPQVTKIRAGDRLVGRVLGTGLDEQYDRSFVVIEGVDNRAHIVYQTGSIEKARGRQDLGLRHLVALTGLDRGVAVKDYGIEIPDQGWKRTEIPEAALDDQLAHERRNPPKEMLDPATGFAAEWHRRLLDRRKEKKRERLAKDKDRKIRETADAQKKKAARKNPGTEIE</sequence>
<feature type="compositionally biased region" description="Polar residues" evidence="1">
    <location>
        <begin position="7"/>
        <end position="20"/>
    </location>
</feature>
<name>E6QCM0_9ZZZZ</name>
<comment type="caution">
    <text evidence="3">The sequence shown here is derived from an EMBL/GenBank/DDBJ whole genome shotgun (WGS) entry which is preliminary data.</text>
</comment>
<dbReference type="AlphaFoldDB" id="E6QCM0"/>
<dbReference type="InterPro" id="IPR021795">
    <property type="entry name" value="DUF3363"/>
</dbReference>
<feature type="region of interest" description="Disordered" evidence="1">
    <location>
        <begin position="1"/>
        <end position="57"/>
    </location>
</feature>
<dbReference type="Pfam" id="PF11843">
    <property type="entry name" value="DUF3363"/>
    <property type="match status" value="1"/>
</dbReference>